<proteinExistence type="predicted"/>
<sequence length="60" mass="6545">MKNSLRWFTIGGAALVIAACGNGEDMEEDAPIEEEGEVEEDANAPEEPVTEEEEVEDEGY</sequence>
<protein>
    <submittedName>
        <fullName evidence="2">Uncharacterized protein</fullName>
    </submittedName>
</protein>
<dbReference type="PROSITE" id="PS51257">
    <property type="entry name" value="PROKAR_LIPOPROTEIN"/>
    <property type="match status" value="1"/>
</dbReference>
<gene>
    <name evidence="2" type="ORF">SAMN02745189_02540</name>
</gene>
<evidence type="ECO:0000256" key="1">
    <source>
        <dbReference type="SAM" id="MobiDB-lite"/>
    </source>
</evidence>
<reference evidence="2 3" key="1">
    <citation type="submission" date="2016-11" db="EMBL/GenBank/DDBJ databases">
        <authorList>
            <person name="Jaros S."/>
            <person name="Januszkiewicz K."/>
            <person name="Wedrychowicz H."/>
        </authorList>
    </citation>
    <scope>NUCLEOTIDE SEQUENCE [LARGE SCALE GENOMIC DNA]</scope>
    <source>
        <strain evidence="2 3">DSM 16010</strain>
    </source>
</reference>
<feature type="region of interest" description="Disordered" evidence="1">
    <location>
        <begin position="22"/>
        <end position="60"/>
    </location>
</feature>
<feature type="compositionally biased region" description="Acidic residues" evidence="1">
    <location>
        <begin position="24"/>
        <end position="60"/>
    </location>
</feature>
<evidence type="ECO:0000313" key="3">
    <source>
        <dbReference type="Proteomes" id="UP000184206"/>
    </source>
</evidence>
<dbReference type="EMBL" id="FRCF01000018">
    <property type="protein sequence ID" value="SHM64711.1"/>
    <property type="molecule type" value="Genomic_DNA"/>
</dbReference>
<dbReference type="RefSeq" id="WP_072710934.1">
    <property type="nucleotide sequence ID" value="NZ_FRCF01000018.1"/>
</dbReference>
<dbReference type="Proteomes" id="UP000184206">
    <property type="component" value="Unassembled WGS sequence"/>
</dbReference>
<dbReference type="STRING" id="1123231.SAMN02745189_02540"/>
<keyword evidence="3" id="KW-1185">Reference proteome</keyword>
<evidence type="ECO:0000313" key="2">
    <source>
        <dbReference type="EMBL" id="SHM64711.1"/>
    </source>
</evidence>
<dbReference type="AlphaFoldDB" id="A0A1M7KI11"/>
<organism evidence="2 3">
    <name type="scientific">Lacicoccus alkaliphilus DSM 16010</name>
    <dbReference type="NCBI Taxonomy" id="1123231"/>
    <lineage>
        <taxon>Bacteria</taxon>
        <taxon>Bacillati</taxon>
        <taxon>Bacillota</taxon>
        <taxon>Bacilli</taxon>
        <taxon>Bacillales</taxon>
        <taxon>Salinicoccaceae</taxon>
        <taxon>Lacicoccus</taxon>
    </lineage>
</organism>
<name>A0A1M7KI11_9BACL</name>
<accession>A0A1M7KI11</accession>